<comment type="subcellular location">
    <subcellularLocation>
        <location evidence="1 6">Nucleus</location>
    </subcellularLocation>
</comment>
<dbReference type="PRINTS" id="PR00053">
    <property type="entry name" value="FORKHEAD"/>
</dbReference>
<feature type="compositionally biased region" description="Polar residues" evidence="7">
    <location>
        <begin position="446"/>
        <end position="457"/>
    </location>
</feature>
<dbReference type="PROSITE" id="PS00658">
    <property type="entry name" value="FORK_HEAD_2"/>
    <property type="match status" value="1"/>
</dbReference>
<evidence type="ECO:0000259" key="8">
    <source>
        <dbReference type="PROSITE" id="PS50006"/>
    </source>
</evidence>
<evidence type="ECO:0000313" key="10">
    <source>
        <dbReference type="EMBL" id="KAA6407827.1"/>
    </source>
</evidence>
<dbReference type="SMART" id="SM00339">
    <property type="entry name" value="FH"/>
    <property type="match status" value="1"/>
</dbReference>
<dbReference type="PANTHER" id="PTHR45881:SF1">
    <property type="entry name" value="FORK HEAD PROTEIN HOMOLOG 2"/>
    <property type="match status" value="1"/>
</dbReference>
<dbReference type="EMBL" id="VXIT01000015">
    <property type="protein sequence ID" value="KAA6407827.1"/>
    <property type="molecule type" value="Genomic_DNA"/>
</dbReference>
<dbReference type="AlphaFoldDB" id="A0A5M8PEP5"/>
<dbReference type="InterPro" id="IPR001766">
    <property type="entry name" value="Fork_head_dom"/>
</dbReference>
<reference evidence="10 11" key="1">
    <citation type="submission" date="2019-09" db="EMBL/GenBank/DDBJ databases">
        <title>The hologenome of the rock-dwelling lichen Lasallia pustulata.</title>
        <authorList>
            <person name="Greshake Tzovaras B."/>
            <person name="Segers F."/>
            <person name="Bicker A."/>
            <person name="Dal Grande F."/>
            <person name="Otte J."/>
            <person name="Hankeln T."/>
            <person name="Schmitt I."/>
            <person name="Ebersberger I."/>
        </authorList>
    </citation>
    <scope>NUCLEOTIDE SEQUENCE [LARGE SCALE GENOMIC DNA]</scope>
    <source>
        <strain evidence="10">A1-1</strain>
    </source>
</reference>
<evidence type="ECO:0000256" key="1">
    <source>
        <dbReference type="ARBA" id="ARBA00004123"/>
    </source>
</evidence>
<keyword evidence="4" id="KW-0804">Transcription</keyword>
<evidence type="ECO:0000256" key="5">
    <source>
        <dbReference type="ARBA" id="ARBA00023242"/>
    </source>
</evidence>
<dbReference type="SMART" id="SM00240">
    <property type="entry name" value="FHA"/>
    <property type="match status" value="1"/>
</dbReference>
<comment type="caution">
    <text evidence="10">The sequence shown here is derived from an EMBL/GenBank/DDBJ whole genome shotgun (WGS) entry which is preliminary data.</text>
</comment>
<dbReference type="FunFam" id="1.10.10.10:FF:000030">
    <property type="entry name" value="Forkhead box protein K2"/>
    <property type="match status" value="1"/>
</dbReference>
<keyword evidence="2" id="KW-0805">Transcription regulation</keyword>
<dbReference type="PROSITE" id="PS50039">
    <property type="entry name" value="FORK_HEAD_3"/>
    <property type="match status" value="1"/>
</dbReference>
<dbReference type="CDD" id="cd22701">
    <property type="entry name" value="FHA_FKH1-like"/>
    <property type="match status" value="1"/>
</dbReference>
<protein>
    <submittedName>
        <fullName evidence="10">Winged helix-turn-helix transcription repressor DNA-binding</fullName>
    </submittedName>
</protein>
<dbReference type="Gene3D" id="2.60.200.20">
    <property type="match status" value="1"/>
</dbReference>
<feature type="domain" description="FHA" evidence="8">
    <location>
        <begin position="125"/>
        <end position="200"/>
    </location>
</feature>
<dbReference type="Pfam" id="PF00250">
    <property type="entry name" value="Forkhead"/>
    <property type="match status" value="1"/>
</dbReference>
<sequence>MPPSSKRRGRKREADTRKLSDVDADSSPSRPAAKKRRATNAAATRPVQPATPEPEIIEEEEALSDGEPIASSSRDIAEEVIRHLAVAKEPVSVAIEWSNTNTERATAFAIVAGRDWTYYVKQLNVQIGRPSDAVSRQSTEVGARSSPAHTGEDTTAVQIDLGPSKLISRVHAELFYDNKDEKWHVIVNGRNGVRVNDRALKRGQQTVITSGDVVEIAGTQMMFVTAEGPAVVHPMFVDRLREEANGEDVTRWNEQPHAHPEASSMNPVATPTSNEAPTKAAGKSHTSIAPAPPDLVRQATPVRSPRKAVESSARAKKSPPYGRGVMLETTEQINYALDSNKELKPPCSYATLIANAILSTDDEMLTLSGIYQWITDNFAFYRHANSGWQNSIRHNLSLNKAFEKIPRRTDEPGKGMKWRIVPDARSTFVDKAARGSSRGGRGSSAPNSPAGQEQTNIFGGGSSQGGGDHQGHSQTGATFKASPRSGTPPMSSYPVAANEAYTPDRGPRLSNAGLATNGLPVLDDQSPLPARPRNSLYGLSDAAAGSPPTLSSSAYHDDGHNMITPAPTRHLPRLAAPSTARLPSSYMPTSSPAPFWKFAENISTPARPPADLSPLKASGLPGMGGLQSSSPPPLANGSPSKATNGRMTIPDIEQRPLGITNNGIARDEDDDDMGGIDLARGFQPIGSFHKQMSNAAS</sequence>
<dbReference type="InterPro" id="IPR000253">
    <property type="entry name" value="FHA_dom"/>
</dbReference>
<dbReference type="InterPro" id="IPR036390">
    <property type="entry name" value="WH_DNA-bd_sf"/>
</dbReference>
<name>A0A5M8PEP5_9LECA</name>
<evidence type="ECO:0000256" key="4">
    <source>
        <dbReference type="ARBA" id="ARBA00023163"/>
    </source>
</evidence>
<evidence type="ECO:0000313" key="11">
    <source>
        <dbReference type="Proteomes" id="UP000324767"/>
    </source>
</evidence>
<dbReference type="Pfam" id="PF00498">
    <property type="entry name" value="FHA"/>
    <property type="match status" value="1"/>
</dbReference>
<keyword evidence="3 6" id="KW-0238">DNA-binding</keyword>
<feature type="compositionally biased region" description="Gly residues" evidence="7">
    <location>
        <begin position="458"/>
        <end position="468"/>
    </location>
</feature>
<feature type="region of interest" description="Disordered" evidence="7">
    <location>
        <begin position="607"/>
        <end position="675"/>
    </location>
</feature>
<dbReference type="Gene3D" id="1.10.10.10">
    <property type="entry name" value="Winged helix-like DNA-binding domain superfamily/Winged helix DNA-binding domain"/>
    <property type="match status" value="1"/>
</dbReference>
<dbReference type="OrthoDB" id="5954824at2759"/>
<dbReference type="PROSITE" id="PS50006">
    <property type="entry name" value="FHA_DOMAIN"/>
    <property type="match status" value="1"/>
</dbReference>
<feature type="compositionally biased region" description="Basic and acidic residues" evidence="7">
    <location>
        <begin position="251"/>
        <end position="260"/>
    </location>
</feature>
<feature type="compositionally biased region" description="Acidic residues" evidence="7">
    <location>
        <begin position="55"/>
        <end position="64"/>
    </location>
</feature>
<evidence type="ECO:0000259" key="9">
    <source>
        <dbReference type="PROSITE" id="PS50039"/>
    </source>
</evidence>
<feature type="DNA-binding region" description="Fork-head" evidence="6">
    <location>
        <begin position="344"/>
        <end position="439"/>
    </location>
</feature>
<feature type="region of interest" description="Disordered" evidence="7">
    <location>
        <begin position="251"/>
        <end position="323"/>
    </location>
</feature>
<dbReference type="GO" id="GO:0000981">
    <property type="term" value="F:DNA-binding transcription factor activity, RNA polymerase II-specific"/>
    <property type="evidence" value="ECO:0007669"/>
    <property type="project" value="TreeGrafter"/>
</dbReference>
<dbReference type="SUPFAM" id="SSF46785">
    <property type="entry name" value="Winged helix' DNA-binding domain"/>
    <property type="match status" value="1"/>
</dbReference>
<keyword evidence="5 6" id="KW-0539">Nucleus</keyword>
<feature type="domain" description="Fork-head" evidence="9">
    <location>
        <begin position="344"/>
        <end position="439"/>
    </location>
</feature>
<dbReference type="InterPro" id="IPR036388">
    <property type="entry name" value="WH-like_DNA-bd_sf"/>
</dbReference>
<feature type="compositionally biased region" description="Basic residues" evidence="7">
    <location>
        <begin position="1"/>
        <end position="11"/>
    </location>
</feature>
<dbReference type="InterPro" id="IPR008984">
    <property type="entry name" value="SMAD_FHA_dom_sf"/>
</dbReference>
<dbReference type="Proteomes" id="UP000324767">
    <property type="component" value="Unassembled WGS sequence"/>
</dbReference>
<dbReference type="InterPro" id="IPR030456">
    <property type="entry name" value="TF_fork_head_CS_2"/>
</dbReference>
<dbReference type="GO" id="GO:0005634">
    <property type="term" value="C:nucleus"/>
    <property type="evidence" value="ECO:0007669"/>
    <property type="project" value="UniProtKB-SubCell"/>
</dbReference>
<feature type="compositionally biased region" description="Polar residues" evidence="7">
    <location>
        <begin position="637"/>
        <end position="646"/>
    </location>
</feature>
<gene>
    <name evidence="10" type="ORF">FRX48_08178</name>
</gene>
<feature type="compositionally biased region" description="Basic and acidic residues" evidence="7">
    <location>
        <begin position="12"/>
        <end position="21"/>
    </location>
</feature>
<organism evidence="10 11">
    <name type="scientific">Lasallia pustulata</name>
    <dbReference type="NCBI Taxonomy" id="136370"/>
    <lineage>
        <taxon>Eukaryota</taxon>
        <taxon>Fungi</taxon>
        <taxon>Dikarya</taxon>
        <taxon>Ascomycota</taxon>
        <taxon>Pezizomycotina</taxon>
        <taxon>Lecanoromycetes</taxon>
        <taxon>OSLEUM clade</taxon>
        <taxon>Umbilicariomycetidae</taxon>
        <taxon>Umbilicariales</taxon>
        <taxon>Umbilicariaceae</taxon>
        <taxon>Lasallia</taxon>
    </lineage>
</organism>
<evidence type="ECO:0000256" key="2">
    <source>
        <dbReference type="ARBA" id="ARBA00023015"/>
    </source>
</evidence>
<accession>A0A5M8PEP5</accession>
<dbReference type="PANTHER" id="PTHR45881">
    <property type="entry name" value="CHECKPOINT SUPPRESSOR 1-LIKE, ISOFORM A-RELATED"/>
    <property type="match status" value="1"/>
</dbReference>
<evidence type="ECO:0000256" key="3">
    <source>
        <dbReference type="ARBA" id="ARBA00023125"/>
    </source>
</evidence>
<feature type="compositionally biased region" description="Polar residues" evidence="7">
    <location>
        <begin position="263"/>
        <end position="276"/>
    </location>
</feature>
<dbReference type="SUPFAM" id="SSF49879">
    <property type="entry name" value="SMAD/FHA domain"/>
    <property type="match status" value="1"/>
</dbReference>
<feature type="region of interest" description="Disordered" evidence="7">
    <location>
        <begin position="1"/>
        <end position="69"/>
    </location>
</feature>
<feature type="region of interest" description="Disordered" evidence="7">
    <location>
        <begin position="429"/>
        <end position="572"/>
    </location>
</feature>
<proteinExistence type="predicted"/>
<dbReference type="GO" id="GO:0000978">
    <property type="term" value="F:RNA polymerase II cis-regulatory region sequence-specific DNA binding"/>
    <property type="evidence" value="ECO:0007669"/>
    <property type="project" value="TreeGrafter"/>
</dbReference>
<evidence type="ECO:0000256" key="6">
    <source>
        <dbReference type="PROSITE-ProRule" id="PRU00089"/>
    </source>
</evidence>
<evidence type="ECO:0000256" key="7">
    <source>
        <dbReference type="SAM" id="MobiDB-lite"/>
    </source>
</evidence>